<dbReference type="EMBL" id="ML178837">
    <property type="protein sequence ID" value="TFK98796.1"/>
    <property type="molecule type" value="Genomic_DNA"/>
</dbReference>
<evidence type="ECO:0000313" key="1">
    <source>
        <dbReference type="EMBL" id="TFK98796.1"/>
    </source>
</evidence>
<dbReference type="AlphaFoldDB" id="A0A5C3QB53"/>
<gene>
    <name evidence="1" type="ORF">BDV98DRAFT_194797</name>
</gene>
<evidence type="ECO:0000313" key="2">
    <source>
        <dbReference type="Proteomes" id="UP000305067"/>
    </source>
</evidence>
<organism evidence="1 2">
    <name type="scientific">Pterulicium gracile</name>
    <dbReference type="NCBI Taxonomy" id="1884261"/>
    <lineage>
        <taxon>Eukaryota</taxon>
        <taxon>Fungi</taxon>
        <taxon>Dikarya</taxon>
        <taxon>Basidiomycota</taxon>
        <taxon>Agaricomycotina</taxon>
        <taxon>Agaricomycetes</taxon>
        <taxon>Agaricomycetidae</taxon>
        <taxon>Agaricales</taxon>
        <taxon>Pleurotineae</taxon>
        <taxon>Pterulaceae</taxon>
        <taxon>Pterulicium</taxon>
    </lineage>
</organism>
<accession>A0A5C3QB53</accession>
<name>A0A5C3QB53_9AGAR</name>
<proteinExistence type="predicted"/>
<reference evidence="1 2" key="1">
    <citation type="journal article" date="2019" name="Nat. Ecol. Evol.">
        <title>Megaphylogeny resolves global patterns of mushroom evolution.</title>
        <authorList>
            <person name="Varga T."/>
            <person name="Krizsan K."/>
            <person name="Foldi C."/>
            <person name="Dima B."/>
            <person name="Sanchez-Garcia M."/>
            <person name="Sanchez-Ramirez S."/>
            <person name="Szollosi G.J."/>
            <person name="Szarkandi J.G."/>
            <person name="Papp V."/>
            <person name="Albert L."/>
            <person name="Andreopoulos W."/>
            <person name="Angelini C."/>
            <person name="Antonin V."/>
            <person name="Barry K.W."/>
            <person name="Bougher N.L."/>
            <person name="Buchanan P."/>
            <person name="Buyck B."/>
            <person name="Bense V."/>
            <person name="Catcheside P."/>
            <person name="Chovatia M."/>
            <person name="Cooper J."/>
            <person name="Damon W."/>
            <person name="Desjardin D."/>
            <person name="Finy P."/>
            <person name="Geml J."/>
            <person name="Haridas S."/>
            <person name="Hughes K."/>
            <person name="Justo A."/>
            <person name="Karasinski D."/>
            <person name="Kautmanova I."/>
            <person name="Kiss B."/>
            <person name="Kocsube S."/>
            <person name="Kotiranta H."/>
            <person name="LaButti K.M."/>
            <person name="Lechner B.E."/>
            <person name="Liimatainen K."/>
            <person name="Lipzen A."/>
            <person name="Lukacs Z."/>
            <person name="Mihaltcheva S."/>
            <person name="Morgado L.N."/>
            <person name="Niskanen T."/>
            <person name="Noordeloos M.E."/>
            <person name="Ohm R.A."/>
            <person name="Ortiz-Santana B."/>
            <person name="Ovrebo C."/>
            <person name="Racz N."/>
            <person name="Riley R."/>
            <person name="Savchenko A."/>
            <person name="Shiryaev A."/>
            <person name="Soop K."/>
            <person name="Spirin V."/>
            <person name="Szebenyi C."/>
            <person name="Tomsovsky M."/>
            <person name="Tulloss R.E."/>
            <person name="Uehling J."/>
            <person name="Grigoriev I.V."/>
            <person name="Vagvolgyi C."/>
            <person name="Papp T."/>
            <person name="Martin F.M."/>
            <person name="Miettinen O."/>
            <person name="Hibbett D.S."/>
            <person name="Nagy L.G."/>
        </authorList>
    </citation>
    <scope>NUCLEOTIDE SEQUENCE [LARGE SCALE GENOMIC DNA]</scope>
    <source>
        <strain evidence="1 2">CBS 309.79</strain>
    </source>
</reference>
<keyword evidence="2" id="KW-1185">Reference proteome</keyword>
<sequence>MTSAPLVQARWRTQDRVPPSPLLPSSRHICSTLLPLTSFASPCTDASALQSAQLDDGQLRTSGRRISWSGVDLDSLGGACGCRKASLEDSWYDSYYSIFIYSSSLHHSELDARCLRASSRLAIFIFISSI</sequence>
<dbReference type="Proteomes" id="UP000305067">
    <property type="component" value="Unassembled WGS sequence"/>
</dbReference>
<protein>
    <submittedName>
        <fullName evidence="1">Uncharacterized protein</fullName>
    </submittedName>
</protein>